<dbReference type="REBASE" id="841466">
    <property type="entry name" value="M.VspCB114ORF10640P"/>
</dbReference>
<dbReference type="InterPro" id="IPR031303">
    <property type="entry name" value="C5_meth_CS"/>
</dbReference>
<organism evidence="9">
    <name type="scientific">Vibrio chaetopteri</name>
    <dbReference type="NCBI Taxonomy" id="3016528"/>
    <lineage>
        <taxon>Bacteria</taxon>
        <taxon>Pseudomonadati</taxon>
        <taxon>Pseudomonadota</taxon>
        <taxon>Gammaproteobacteria</taxon>
        <taxon>Vibrionales</taxon>
        <taxon>Vibrionaceae</taxon>
        <taxon>Vibrio</taxon>
    </lineage>
</organism>
<accession>A0AAU8BFD4</accession>
<dbReference type="PROSITE" id="PS51679">
    <property type="entry name" value="SAM_MT_C5"/>
    <property type="match status" value="1"/>
</dbReference>
<dbReference type="InterPro" id="IPR050390">
    <property type="entry name" value="C5-Methyltransferase"/>
</dbReference>
<dbReference type="GO" id="GO:0032259">
    <property type="term" value="P:methylation"/>
    <property type="evidence" value="ECO:0007669"/>
    <property type="project" value="UniProtKB-KW"/>
</dbReference>
<name>A0AAU8BFD4_9VIBR</name>
<dbReference type="PANTHER" id="PTHR10629:SF52">
    <property type="entry name" value="DNA (CYTOSINE-5)-METHYLTRANSFERASE 1"/>
    <property type="match status" value="1"/>
</dbReference>
<dbReference type="InterPro" id="IPR001525">
    <property type="entry name" value="C5_MeTfrase"/>
</dbReference>
<dbReference type="GO" id="GO:0009307">
    <property type="term" value="P:DNA restriction-modification system"/>
    <property type="evidence" value="ECO:0007669"/>
    <property type="project" value="UniProtKB-KW"/>
</dbReference>
<evidence type="ECO:0000256" key="7">
    <source>
        <dbReference type="RuleBase" id="RU000416"/>
    </source>
</evidence>
<protein>
    <recommendedName>
        <fullName evidence="8">Cytosine-specific methyltransferase</fullName>
        <ecNumber evidence="8">2.1.1.37</ecNumber>
    </recommendedName>
</protein>
<keyword evidence="3 6" id="KW-0949">S-adenosyl-L-methionine</keyword>
<evidence type="ECO:0000256" key="2">
    <source>
        <dbReference type="ARBA" id="ARBA00022679"/>
    </source>
</evidence>
<dbReference type="PROSITE" id="PS00095">
    <property type="entry name" value="C5_MTASE_2"/>
    <property type="match status" value="1"/>
</dbReference>
<evidence type="ECO:0000256" key="3">
    <source>
        <dbReference type="ARBA" id="ARBA00022691"/>
    </source>
</evidence>
<evidence type="ECO:0000256" key="6">
    <source>
        <dbReference type="PROSITE-ProRule" id="PRU01016"/>
    </source>
</evidence>
<comment type="catalytic activity">
    <reaction evidence="5 8">
        <text>a 2'-deoxycytidine in DNA + S-adenosyl-L-methionine = a 5-methyl-2'-deoxycytidine in DNA + S-adenosyl-L-homocysteine + H(+)</text>
        <dbReference type="Rhea" id="RHEA:13681"/>
        <dbReference type="Rhea" id="RHEA-COMP:11369"/>
        <dbReference type="Rhea" id="RHEA-COMP:11370"/>
        <dbReference type="ChEBI" id="CHEBI:15378"/>
        <dbReference type="ChEBI" id="CHEBI:57856"/>
        <dbReference type="ChEBI" id="CHEBI:59789"/>
        <dbReference type="ChEBI" id="CHEBI:85452"/>
        <dbReference type="ChEBI" id="CHEBI:85454"/>
        <dbReference type="EC" id="2.1.1.37"/>
    </reaction>
</comment>
<dbReference type="EC" id="2.1.1.37" evidence="8"/>
<dbReference type="NCBIfam" id="TIGR00675">
    <property type="entry name" value="dcm"/>
    <property type="match status" value="1"/>
</dbReference>
<dbReference type="RefSeq" id="WP_353496510.1">
    <property type="nucleotide sequence ID" value="NZ_CP115920.1"/>
</dbReference>
<keyword evidence="1 6" id="KW-0489">Methyltransferase</keyword>
<sequence length="433" mass="49045">MFVQSLSTVGSVIVMMSKEKKMNFSVEVLADILSQSKSTMEARIRRGELKRCEESGTIGLDQVEHHPEIQSMVQTLWDDERAVKPLRPYKLVELFAGGGGLAIGMEQAGLESILLNEMDKHACATLRHNRPDWNVIEGDIAKVDFTQIEEEVDILTGGFPCQAFSYAGKSLGFEDTRGTLFFEMARAIKETQPKVFLAENVRALLTHDDGRTLETIKSVIDELGYELVEPRVLKAIFYKVPQKRERLILVAIRKDLAQKVKFHWPSPYRKVMTLRDAFYAGELYDTDVPESEGQHYPERKREIMEHVPQGGYWRDLSDDLQREYMGGSYFLGGGKTGMARRLSLDEPSLTLTTSPAQKQTERCHPIETRPLQVREYARIQTFPDNWEFKGSKNAAYKQIGNAVPVNMSKALGHSLVRLLNDIESLEQPTTGNA</sequence>
<dbReference type="InterPro" id="IPR018117">
    <property type="entry name" value="C5_DNA_meth_AS"/>
</dbReference>
<evidence type="ECO:0000256" key="5">
    <source>
        <dbReference type="ARBA" id="ARBA00047422"/>
    </source>
</evidence>
<evidence type="ECO:0000256" key="8">
    <source>
        <dbReference type="RuleBase" id="RU000417"/>
    </source>
</evidence>
<dbReference type="Pfam" id="PF00145">
    <property type="entry name" value="DNA_methylase"/>
    <property type="match status" value="1"/>
</dbReference>
<dbReference type="KEGG" id="vck:PG915_10640"/>
<keyword evidence="2 6" id="KW-0808">Transferase</keyword>
<proteinExistence type="inferred from homology"/>
<dbReference type="SUPFAM" id="SSF53335">
    <property type="entry name" value="S-adenosyl-L-methionine-dependent methyltransferases"/>
    <property type="match status" value="1"/>
</dbReference>
<dbReference type="AlphaFoldDB" id="A0AAU8BFD4"/>
<evidence type="ECO:0000256" key="4">
    <source>
        <dbReference type="ARBA" id="ARBA00022747"/>
    </source>
</evidence>
<dbReference type="GO" id="GO:0003677">
    <property type="term" value="F:DNA binding"/>
    <property type="evidence" value="ECO:0007669"/>
    <property type="project" value="TreeGrafter"/>
</dbReference>
<gene>
    <name evidence="9" type="ORF">PG915_10640</name>
</gene>
<feature type="active site" evidence="6">
    <location>
        <position position="161"/>
    </location>
</feature>
<dbReference type="PRINTS" id="PR00105">
    <property type="entry name" value="C5METTRFRASE"/>
</dbReference>
<evidence type="ECO:0000313" key="9">
    <source>
        <dbReference type="EMBL" id="XCD15050.1"/>
    </source>
</evidence>
<dbReference type="InterPro" id="IPR029063">
    <property type="entry name" value="SAM-dependent_MTases_sf"/>
</dbReference>
<dbReference type="GO" id="GO:0003886">
    <property type="term" value="F:DNA (cytosine-5-)-methyltransferase activity"/>
    <property type="evidence" value="ECO:0007669"/>
    <property type="project" value="UniProtKB-EC"/>
</dbReference>
<reference evidence="9" key="1">
    <citation type="submission" date="2023-01" db="EMBL/GenBank/DDBJ databases">
        <title>Vibrio sp. CB1-14 genome sequencing.</title>
        <authorList>
            <person name="Otstavnykh N."/>
            <person name="Isaeva M."/>
            <person name="Meleshko D."/>
        </authorList>
    </citation>
    <scope>NUCLEOTIDE SEQUENCE</scope>
    <source>
        <strain evidence="9">CB1-14</strain>
    </source>
</reference>
<dbReference type="GO" id="GO:0044027">
    <property type="term" value="P:negative regulation of gene expression via chromosomal CpG island methylation"/>
    <property type="evidence" value="ECO:0007669"/>
    <property type="project" value="TreeGrafter"/>
</dbReference>
<comment type="similarity">
    <text evidence="6 7">Belongs to the class I-like SAM-binding methyltransferase superfamily. C5-methyltransferase family.</text>
</comment>
<dbReference type="EMBL" id="CP115920">
    <property type="protein sequence ID" value="XCD15050.1"/>
    <property type="molecule type" value="Genomic_DNA"/>
</dbReference>
<dbReference type="CDD" id="cd00315">
    <property type="entry name" value="Cyt_C5_DNA_methylase"/>
    <property type="match status" value="1"/>
</dbReference>
<dbReference type="PROSITE" id="PS00094">
    <property type="entry name" value="C5_MTASE_1"/>
    <property type="match status" value="1"/>
</dbReference>
<dbReference type="PANTHER" id="PTHR10629">
    <property type="entry name" value="CYTOSINE-SPECIFIC METHYLTRANSFERASE"/>
    <property type="match status" value="1"/>
</dbReference>
<evidence type="ECO:0000256" key="1">
    <source>
        <dbReference type="ARBA" id="ARBA00022603"/>
    </source>
</evidence>
<keyword evidence="4" id="KW-0680">Restriction system</keyword>
<dbReference type="Gene3D" id="3.40.50.150">
    <property type="entry name" value="Vaccinia Virus protein VP39"/>
    <property type="match status" value="1"/>
</dbReference>
<dbReference type="Gene3D" id="3.90.120.10">
    <property type="entry name" value="DNA Methylase, subunit A, domain 2"/>
    <property type="match status" value="1"/>
</dbReference>